<dbReference type="EC" id="3.6.4.13" evidence="1"/>
<comment type="similarity">
    <text evidence="6">Belongs to the DEAD box helicase family.</text>
</comment>
<dbReference type="GO" id="GO:0005524">
    <property type="term" value="F:ATP binding"/>
    <property type="evidence" value="ECO:0007669"/>
    <property type="project" value="UniProtKB-KW"/>
</dbReference>
<dbReference type="GO" id="GO:0016787">
    <property type="term" value="F:hydrolase activity"/>
    <property type="evidence" value="ECO:0007669"/>
    <property type="project" value="UniProtKB-KW"/>
</dbReference>
<feature type="domain" description="Helicase ATP-binding" evidence="7">
    <location>
        <begin position="138"/>
        <end position="333"/>
    </location>
</feature>
<dbReference type="Pfam" id="PF00270">
    <property type="entry name" value="DEAD"/>
    <property type="match status" value="1"/>
</dbReference>
<reference evidence="9" key="1">
    <citation type="journal article" date="2007" name="Int. J. Parasitol.">
        <title>Expression of vasa (vas)-related genes in germ cells and specific interference with gene functions by double-stranded RNA in the monogenean, Neobenedenia girellae.</title>
        <authorList>
            <person name="Ohashi H."/>
            <person name="Umeda N."/>
            <person name="Hirazawa N."/>
            <person name="Ozaki Y."/>
            <person name="Miura C."/>
            <person name="Miura T."/>
        </authorList>
    </citation>
    <scope>NUCLEOTIDE SEQUENCE</scope>
</reference>
<evidence type="ECO:0000256" key="3">
    <source>
        <dbReference type="ARBA" id="ARBA00022801"/>
    </source>
</evidence>
<dbReference type="InterPro" id="IPR000629">
    <property type="entry name" value="RNA-helicase_DEAD-box_CS"/>
</dbReference>
<evidence type="ECO:0000256" key="2">
    <source>
        <dbReference type="ARBA" id="ARBA00022741"/>
    </source>
</evidence>
<name>A1IIT4_9PLAT</name>
<dbReference type="PROSITE" id="PS51194">
    <property type="entry name" value="HELICASE_CTER"/>
    <property type="match status" value="1"/>
</dbReference>
<dbReference type="SMART" id="SM00490">
    <property type="entry name" value="HELICc"/>
    <property type="match status" value="1"/>
</dbReference>
<dbReference type="EMBL" id="AB265786">
    <property type="protein sequence ID" value="BAF44660.1"/>
    <property type="molecule type" value="mRNA"/>
</dbReference>
<evidence type="ECO:0000256" key="4">
    <source>
        <dbReference type="ARBA" id="ARBA00022806"/>
    </source>
</evidence>
<dbReference type="SMART" id="SM00487">
    <property type="entry name" value="DEXDc"/>
    <property type="match status" value="1"/>
</dbReference>
<dbReference type="PANTHER" id="PTHR47958">
    <property type="entry name" value="ATP-DEPENDENT RNA HELICASE DBP3"/>
    <property type="match status" value="1"/>
</dbReference>
<dbReference type="AlphaFoldDB" id="A1IIT4"/>
<evidence type="ECO:0000256" key="1">
    <source>
        <dbReference type="ARBA" id="ARBA00012552"/>
    </source>
</evidence>
<proteinExistence type="evidence at transcript level"/>
<dbReference type="GO" id="GO:0003724">
    <property type="term" value="F:RNA helicase activity"/>
    <property type="evidence" value="ECO:0007669"/>
    <property type="project" value="UniProtKB-EC"/>
</dbReference>
<evidence type="ECO:0000313" key="9">
    <source>
        <dbReference type="EMBL" id="BAF44660.1"/>
    </source>
</evidence>
<evidence type="ECO:0000256" key="6">
    <source>
        <dbReference type="RuleBase" id="RU000492"/>
    </source>
</evidence>
<accession>A1IIT4</accession>
<keyword evidence="4 6" id="KW-0347">Helicase</keyword>
<dbReference type="InterPro" id="IPR001650">
    <property type="entry name" value="Helicase_C-like"/>
</dbReference>
<evidence type="ECO:0000259" key="7">
    <source>
        <dbReference type="PROSITE" id="PS51192"/>
    </source>
</evidence>
<dbReference type="InterPro" id="IPR014001">
    <property type="entry name" value="Helicase_ATP-bd"/>
</dbReference>
<dbReference type="PROSITE" id="PS51192">
    <property type="entry name" value="HELICASE_ATP_BIND_1"/>
    <property type="match status" value="1"/>
</dbReference>
<feature type="domain" description="Helicase C-terminal" evidence="8">
    <location>
        <begin position="385"/>
        <end position="538"/>
    </location>
</feature>
<keyword evidence="2 6" id="KW-0547">Nucleotide-binding</keyword>
<dbReference type="SUPFAM" id="SSF52540">
    <property type="entry name" value="P-loop containing nucleoside triphosphate hydrolases"/>
    <property type="match status" value="1"/>
</dbReference>
<dbReference type="PROSITE" id="PS00039">
    <property type="entry name" value="DEAD_ATP_HELICASE"/>
    <property type="match status" value="1"/>
</dbReference>
<protein>
    <recommendedName>
        <fullName evidence="1">RNA helicase</fullName>
        <ecNumber evidence="1">3.6.4.13</ecNumber>
    </recommendedName>
</protein>
<evidence type="ECO:0000256" key="5">
    <source>
        <dbReference type="ARBA" id="ARBA00022840"/>
    </source>
</evidence>
<dbReference type="InterPro" id="IPR011545">
    <property type="entry name" value="DEAD/DEAH_box_helicase_dom"/>
</dbReference>
<sequence length="548" mass="61632">MIKLLKSSAIFLNKYSKFTIIAAKYSRFHSKLGVFPPHIWNKQRPADQYLEKLLFHNNNVNKSTADADSQIVSLCGLPVSPNFIYDLPENVDELQNFDQKLVENLHLNNIVKFSSVQKHCIGLMSVEETLSSGVDLDYKMRIGKYDLMASSQTGSGKTLAYVLPIVNRILNSYPKLAMNTLAKSDLNIQCPSALVLVPTRELVQQILLEFNKMLYRCFPRAVGVYGGQNRSRQIHELSKGCHFMIATPGRLIDFLDEGMLRMDHCHSVVLDEADRMLDMGFEHQIRKILSNPDYGMPQPSGDGLPRQTVLFSATFPPSVLQIGRSFLRGNRCISFSVKQSEDDPVVPAWGEALAPTHGSKKIIGQIPEKIVQKMKIVEKFDWKSEVQKILNELLQDKDEDESILVFCNTKRMVELLEFHLYKSGLKCGRLHGGMGQTNRDRSLRLLRDGRINVLVATSVAARGLDIPAIGAVVNVGLPTNLDDYIHRVGRTGRFGQCGLALTCVFSDSIHGQRELIHDIRQVAGKYAQDFPTELTAPKQSRRRAILLK</sequence>
<evidence type="ECO:0000259" key="8">
    <source>
        <dbReference type="PROSITE" id="PS51194"/>
    </source>
</evidence>
<organism evidence="9">
    <name type="scientific">Neobenedenia girellae</name>
    <dbReference type="NCBI Taxonomy" id="280698"/>
    <lineage>
        <taxon>Eukaryota</taxon>
        <taxon>Metazoa</taxon>
        <taxon>Spiralia</taxon>
        <taxon>Lophotrochozoa</taxon>
        <taxon>Platyhelminthes</taxon>
        <taxon>Monogenea</taxon>
        <taxon>Monopisthocotylea</taxon>
        <taxon>Capsalidea</taxon>
        <taxon>Capsalidae</taxon>
        <taxon>Neobenedenia</taxon>
    </lineage>
</organism>
<keyword evidence="3 6" id="KW-0378">Hydrolase</keyword>
<gene>
    <name evidence="9" type="primary">Ngvlg2</name>
</gene>
<keyword evidence="5 6" id="KW-0067">ATP-binding</keyword>
<dbReference type="Gene3D" id="3.40.50.300">
    <property type="entry name" value="P-loop containing nucleotide triphosphate hydrolases"/>
    <property type="match status" value="2"/>
</dbReference>
<dbReference type="GO" id="GO:0003676">
    <property type="term" value="F:nucleic acid binding"/>
    <property type="evidence" value="ECO:0007669"/>
    <property type="project" value="InterPro"/>
</dbReference>
<dbReference type="CDD" id="cd18787">
    <property type="entry name" value="SF2_C_DEAD"/>
    <property type="match status" value="1"/>
</dbReference>
<dbReference type="InterPro" id="IPR027417">
    <property type="entry name" value="P-loop_NTPase"/>
</dbReference>
<dbReference type="Pfam" id="PF00271">
    <property type="entry name" value="Helicase_C"/>
    <property type="match status" value="1"/>
</dbReference>